<dbReference type="OrthoDB" id="3350812at2759"/>
<dbReference type="EMBL" id="ML769400">
    <property type="protein sequence ID" value="KAE9406698.1"/>
    <property type="molecule type" value="Genomic_DNA"/>
</dbReference>
<dbReference type="InterPro" id="IPR045340">
    <property type="entry name" value="DUF6533"/>
</dbReference>
<feature type="domain" description="DUF6533" evidence="2">
    <location>
        <begin position="18"/>
        <end position="69"/>
    </location>
</feature>
<dbReference type="Pfam" id="PF20151">
    <property type="entry name" value="DUF6533"/>
    <property type="match status" value="1"/>
</dbReference>
<keyword evidence="1" id="KW-0472">Membrane</keyword>
<dbReference type="Proteomes" id="UP000799118">
    <property type="component" value="Unassembled WGS sequence"/>
</dbReference>
<keyword evidence="1" id="KW-1133">Transmembrane helix</keyword>
<evidence type="ECO:0000256" key="1">
    <source>
        <dbReference type="SAM" id="Phobius"/>
    </source>
</evidence>
<feature type="transmembrane region" description="Helical" evidence="1">
    <location>
        <begin position="210"/>
        <end position="228"/>
    </location>
</feature>
<reference evidence="3" key="1">
    <citation type="journal article" date="2019" name="Environ. Microbiol.">
        <title>Fungal ecological strategies reflected in gene transcription - a case study of two litter decomposers.</title>
        <authorList>
            <person name="Barbi F."/>
            <person name="Kohler A."/>
            <person name="Barry K."/>
            <person name="Baskaran P."/>
            <person name="Daum C."/>
            <person name="Fauchery L."/>
            <person name="Ihrmark K."/>
            <person name="Kuo A."/>
            <person name="LaButti K."/>
            <person name="Lipzen A."/>
            <person name="Morin E."/>
            <person name="Grigoriev I.V."/>
            <person name="Henrissat B."/>
            <person name="Lindahl B."/>
            <person name="Martin F."/>
        </authorList>
    </citation>
    <scope>NUCLEOTIDE SEQUENCE</scope>
    <source>
        <strain evidence="3">JB14</strain>
    </source>
</reference>
<organism evidence="3 4">
    <name type="scientific">Gymnopus androsaceus JB14</name>
    <dbReference type="NCBI Taxonomy" id="1447944"/>
    <lineage>
        <taxon>Eukaryota</taxon>
        <taxon>Fungi</taxon>
        <taxon>Dikarya</taxon>
        <taxon>Basidiomycota</taxon>
        <taxon>Agaricomycotina</taxon>
        <taxon>Agaricomycetes</taxon>
        <taxon>Agaricomycetidae</taxon>
        <taxon>Agaricales</taxon>
        <taxon>Marasmiineae</taxon>
        <taxon>Omphalotaceae</taxon>
        <taxon>Gymnopus</taxon>
    </lineage>
</organism>
<feature type="transmembrane region" description="Helical" evidence="1">
    <location>
        <begin position="85"/>
        <end position="105"/>
    </location>
</feature>
<evidence type="ECO:0000313" key="4">
    <source>
        <dbReference type="Proteomes" id="UP000799118"/>
    </source>
</evidence>
<name>A0A6A4IBN5_9AGAR</name>
<gene>
    <name evidence="3" type="ORF">BT96DRAFT_987252</name>
</gene>
<sequence length="281" mass="31591">MAMDTITNILVDSQIVAYSKVAMLTLLSYDYFLSFAQEVLDLHRSPTFGPANWGFVEALYFISRYSPFIDTILVVEALRSCNRVMTFNTIFSGMGIGISDLILIIRTYSIYSRSRKVLAVLIISWVAVAAANIAAVINWTKIDPTLITPETPSCFLFSESKMGLINFISLLAGETVVVALTLWKTLRDYLELGYPGTSQKVAITFFRDGVLFYLFILRNVLMLIYAPVELQGILDTPLRVMHSILCCRLVIHVRAVADYKVEELECLDDLVFPVNSKKPDV</sequence>
<feature type="transmembrane region" description="Helical" evidence="1">
    <location>
        <begin position="162"/>
        <end position="183"/>
    </location>
</feature>
<proteinExistence type="predicted"/>
<keyword evidence="1" id="KW-0812">Transmembrane</keyword>
<protein>
    <recommendedName>
        <fullName evidence="2">DUF6533 domain-containing protein</fullName>
    </recommendedName>
</protein>
<accession>A0A6A4IBN5</accession>
<dbReference type="AlphaFoldDB" id="A0A6A4IBN5"/>
<evidence type="ECO:0000259" key="2">
    <source>
        <dbReference type="Pfam" id="PF20151"/>
    </source>
</evidence>
<evidence type="ECO:0000313" key="3">
    <source>
        <dbReference type="EMBL" id="KAE9406698.1"/>
    </source>
</evidence>
<keyword evidence="4" id="KW-1185">Reference proteome</keyword>
<feature type="transmembrane region" description="Helical" evidence="1">
    <location>
        <begin position="117"/>
        <end position="142"/>
    </location>
</feature>